<evidence type="ECO:0000313" key="11">
    <source>
        <dbReference type="EMBL" id="EEU30259.1"/>
    </source>
</evidence>
<dbReference type="InterPro" id="IPR004770">
    <property type="entry name" value="Na/H_antiport_NhaC"/>
</dbReference>
<dbReference type="InterPro" id="IPR052180">
    <property type="entry name" value="NhaC_Na-H+_Antiporter"/>
</dbReference>
<keyword evidence="4" id="KW-1003">Cell membrane</keyword>
<keyword evidence="3" id="KW-0050">Antiport</keyword>
<dbReference type="HOGENOM" id="CLU_033405_1_0_9"/>
<dbReference type="PANTHER" id="PTHR33451:SF6">
    <property type="entry name" value="NA(+)_H(+) ANTIPORTER NHAC"/>
    <property type="match status" value="1"/>
</dbReference>
<evidence type="ECO:0000256" key="3">
    <source>
        <dbReference type="ARBA" id="ARBA00022449"/>
    </source>
</evidence>
<feature type="domain" description="Na+/H+ antiporter NhaC-like C-terminal" evidence="10">
    <location>
        <begin position="166"/>
        <end position="454"/>
    </location>
</feature>
<feature type="transmembrane region" description="Helical" evidence="9">
    <location>
        <begin position="198"/>
        <end position="218"/>
    </location>
</feature>
<evidence type="ECO:0000256" key="8">
    <source>
        <dbReference type="ARBA" id="ARBA00038435"/>
    </source>
</evidence>
<feature type="transmembrane region" description="Helical" evidence="9">
    <location>
        <begin position="143"/>
        <end position="169"/>
    </location>
</feature>
<feature type="transmembrane region" description="Helical" evidence="9">
    <location>
        <begin position="313"/>
        <end position="337"/>
    </location>
</feature>
<feature type="transmembrane region" description="Helical" evidence="9">
    <location>
        <begin position="436"/>
        <end position="456"/>
    </location>
</feature>
<comment type="similarity">
    <text evidence="8">Belongs to the NhaC Na(+)/H(+) (TC 2.A.35) antiporter family.</text>
</comment>
<dbReference type="InterPro" id="IPR018461">
    <property type="entry name" value="Na/H_Antiport_NhaC-like_C"/>
</dbReference>
<sequence>MTLMAKKEREKPHVGILESLLVVICILIILGYLIIFKSQSPQVPLLVSVIVLMLYGFIRGFGWDNVMSGIEEGIKPGVIPLVIFLMIGVLISTWIYSSTIPTIMYFGFKIISVKFFLPTVFIVCSLVGLTCGSSFTTVSTMGIAFMGIGVALKINPGLIAGAIVSGAFFGANTSPLSGTTNLAAGVGEIDLYDHIKSLLWTDVPAWIISLILFSIMGMEHSNASLKTIDVMTSELQHGFWISWWTVLPVLLLLVMAWLKVPAVPSLAFGSFFAVIIGWLHNPIKLNTLANYIMNGYIAHTGSKSMNELLSKGGISSMLSSLALIIFALALGGLLIKFNVIGALIDGMEKFVNSVGRLVLATAITCFGVNFLVGEQYLSVILPGESFKKSFEKMHLPATYLTRVLNDAGAAVNSIIPWSVSGVFISGTLQISPFKYIPYSFFPITVPILTIIVGFILGHRTRSVSR</sequence>
<feature type="transmembrane region" description="Helical" evidence="9">
    <location>
        <begin position="78"/>
        <end position="97"/>
    </location>
</feature>
<name>C7XV93_9LACO</name>
<evidence type="ECO:0000256" key="1">
    <source>
        <dbReference type="ARBA" id="ARBA00004651"/>
    </source>
</evidence>
<evidence type="ECO:0000256" key="9">
    <source>
        <dbReference type="SAM" id="Phobius"/>
    </source>
</evidence>
<dbReference type="GO" id="GO:0015297">
    <property type="term" value="F:antiporter activity"/>
    <property type="evidence" value="ECO:0007669"/>
    <property type="project" value="UniProtKB-KW"/>
</dbReference>
<evidence type="ECO:0000256" key="4">
    <source>
        <dbReference type="ARBA" id="ARBA00022475"/>
    </source>
</evidence>
<gene>
    <name evidence="11" type="primary">nhaC</name>
    <name evidence="11" type="ORF">HMPREF0501_00637</name>
</gene>
<feature type="transmembrane region" description="Helical" evidence="9">
    <location>
        <begin position="357"/>
        <end position="382"/>
    </location>
</feature>
<feature type="transmembrane region" description="Helical" evidence="9">
    <location>
        <begin position="103"/>
        <end position="131"/>
    </location>
</feature>
<protein>
    <submittedName>
        <fullName evidence="11">Na+/H+ antiporter NhaC</fullName>
    </submittedName>
</protein>
<keyword evidence="12" id="KW-1185">Reference proteome</keyword>
<dbReference type="Pfam" id="PF03553">
    <property type="entry name" value="Na_H_antiporter"/>
    <property type="match status" value="1"/>
</dbReference>
<dbReference type="AlphaFoldDB" id="C7XV93"/>
<dbReference type="eggNOG" id="COG1757">
    <property type="taxonomic scope" value="Bacteria"/>
</dbReference>
<dbReference type="STRING" id="575594.HMPREF0501_00637"/>
<dbReference type="GO" id="GO:0005886">
    <property type="term" value="C:plasma membrane"/>
    <property type="evidence" value="ECO:0007669"/>
    <property type="project" value="UniProtKB-SubCell"/>
</dbReference>
<proteinExistence type="inferred from homology"/>
<keyword evidence="7 9" id="KW-0472">Membrane</keyword>
<keyword evidence="5 9" id="KW-0812">Transmembrane</keyword>
<keyword evidence="6 9" id="KW-1133">Transmembrane helix</keyword>
<evidence type="ECO:0000256" key="7">
    <source>
        <dbReference type="ARBA" id="ARBA00023136"/>
    </source>
</evidence>
<keyword evidence="2" id="KW-0813">Transport</keyword>
<feature type="transmembrane region" description="Helical" evidence="9">
    <location>
        <begin position="41"/>
        <end position="58"/>
    </location>
</feature>
<feature type="transmembrane region" description="Helical" evidence="9">
    <location>
        <begin position="12"/>
        <end position="35"/>
    </location>
</feature>
<reference evidence="11 12" key="1">
    <citation type="submission" date="2009-06" db="EMBL/GenBank/DDBJ databases">
        <title>The Genome Sequence of Lactobacillus coleohominis strain 101-4-CHN.</title>
        <authorList>
            <consortium name="The Broad Institute Genome Sequencing Platform"/>
            <person name="Ward D."/>
            <person name="Young S.K."/>
            <person name="Zeng Q."/>
            <person name="Koehrsen M."/>
            <person name="Alvarado L."/>
            <person name="Berlin A."/>
            <person name="Borenstein D."/>
            <person name="Chen Z."/>
            <person name="Engels R."/>
            <person name="Freedman E."/>
            <person name="Gellesch M."/>
            <person name="Goldberg J."/>
            <person name="Griggs A."/>
            <person name="Gujja S."/>
            <person name="Heiman D."/>
            <person name="Hepburn T."/>
            <person name="Howarth C."/>
            <person name="Jen D."/>
            <person name="Larson L."/>
            <person name="Lewis B."/>
            <person name="Mehta T."/>
            <person name="Park D."/>
            <person name="Pearson M."/>
            <person name="Roberts A."/>
            <person name="Saif S."/>
            <person name="Shea T."/>
            <person name="Shenoy N."/>
            <person name="Sisk P."/>
            <person name="Stolte C."/>
            <person name="Sykes S."/>
            <person name="Walk T."/>
            <person name="White J."/>
            <person name="Yandava C."/>
            <person name="Liu Y."/>
            <person name="Xu Q."/>
            <person name="Lander E."/>
            <person name="Nusbaum C."/>
            <person name="Galagan J."/>
            <person name="Birren B."/>
        </authorList>
    </citation>
    <scope>NUCLEOTIDE SEQUENCE [LARGE SCALE GENOMIC DNA]</scope>
    <source>
        <strain evidence="11 12">101-4-CHN</strain>
    </source>
</reference>
<feature type="transmembrane region" description="Helical" evidence="9">
    <location>
        <begin position="403"/>
        <end position="424"/>
    </location>
</feature>
<feature type="transmembrane region" description="Helical" evidence="9">
    <location>
        <begin position="239"/>
        <end position="258"/>
    </location>
</feature>
<feature type="transmembrane region" description="Helical" evidence="9">
    <location>
        <begin position="264"/>
        <end position="283"/>
    </location>
</feature>
<evidence type="ECO:0000256" key="6">
    <source>
        <dbReference type="ARBA" id="ARBA00022989"/>
    </source>
</evidence>
<dbReference type="EMBL" id="GG698803">
    <property type="protein sequence ID" value="EEU30259.1"/>
    <property type="molecule type" value="Genomic_DNA"/>
</dbReference>
<dbReference type="Proteomes" id="UP000003987">
    <property type="component" value="Unassembled WGS sequence"/>
</dbReference>
<evidence type="ECO:0000256" key="5">
    <source>
        <dbReference type="ARBA" id="ARBA00022692"/>
    </source>
</evidence>
<dbReference type="PANTHER" id="PTHR33451">
    <property type="entry name" value="MALATE-2H(+)/NA(+)-LACTATE ANTIPORTER"/>
    <property type="match status" value="1"/>
</dbReference>
<evidence type="ECO:0000313" key="12">
    <source>
        <dbReference type="Proteomes" id="UP000003987"/>
    </source>
</evidence>
<evidence type="ECO:0000259" key="10">
    <source>
        <dbReference type="Pfam" id="PF03553"/>
    </source>
</evidence>
<accession>C7XV93</accession>
<evidence type="ECO:0000256" key="2">
    <source>
        <dbReference type="ARBA" id="ARBA00022448"/>
    </source>
</evidence>
<dbReference type="NCBIfam" id="TIGR00931">
    <property type="entry name" value="antiport_nhaC"/>
    <property type="match status" value="1"/>
</dbReference>
<comment type="subcellular location">
    <subcellularLocation>
        <location evidence="1">Cell membrane</location>
        <topology evidence="1">Multi-pass membrane protein</topology>
    </subcellularLocation>
</comment>
<organism evidence="11 12">
    <name type="scientific">Limosilactobacillus coleohominis 101-4-CHN</name>
    <dbReference type="NCBI Taxonomy" id="575594"/>
    <lineage>
        <taxon>Bacteria</taxon>
        <taxon>Bacillati</taxon>
        <taxon>Bacillota</taxon>
        <taxon>Bacilli</taxon>
        <taxon>Lactobacillales</taxon>
        <taxon>Lactobacillaceae</taxon>
        <taxon>Limosilactobacillus</taxon>
    </lineage>
</organism>